<dbReference type="OrthoDB" id="517322at2"/>
<gene>
    <name evidence="2" type="ORF">BC008_18650</name>
    <name evidence="1" type="ORF">BC008_37820</name>
</gene>
<dbReference type="Proteomes" id="UP000053372">
    <property type="component" value="Unassembled WGS sequence"/>
</dbReference>
<comment type="caution">
    <text evidence="2">The sequence shown here is derived from an EMBL/GenBank/DDBJ whole genome shotgun (WGS) entry which is preliminary data.</text>
</comment>
<dbReference type="RefSeq" id="WP_058184124.1">
    <property type="nucleotide sequence ID" value="NZ_LMTZ01000117.1"/>
</dbReference>
<reference evidence="2 3" key="1">
    <citation type="journal article" date="2015" name="Genome Announc.">
        <title>Draft Genome of the Euendolithic (true boring) Cyanobacterium Mastigocoleus testarum strain BC008.</title>
        <authorList>
            <person name="Guida B.S."/>
            <person name="Garcia-Pichel F."/>
        </authorList>
    </citation>
    <scope>NUCLEOTIDE SEQUENCE [LARGE SCALE GENOMIC DNA]</scope>
    <source>
        <strain evidence="2 3">BC008</strain>
    </source>
</reference>
<dbReference type="EMBL" id="LMTZ01000117">
    <property type="protein sequence ID" value="KST64836.1"/>
    <property type="molecule type" value="Genomic_DNA"/>
</dbReference>
<dbReference type="AlphaFoldDB" id="A0A0V7ZJQ1"/>
<proteinExistence type="predicted"/>
<name>A0A0V7ZJQ1_9CYAN</name>
<sequence>MLRWERIRHRVAIAGQVTDAQTNKAIAGVEVAITKGPEAFMGWLRIRASQYGDEWEKMLERPDRTRTAYDGHFHFLDLPEGEYRLHAFFHNASRRYGTAFLDLRVSQAPEDENIITVADLTLTPTCLKGQILDDDDDPIVLAEVRLKYSQESTFSNQEGQYLLNAIEAAEKFERTIIISAQGYQTTSQTVVFNEAGIEENLNFILTKKSNNL</sequence>
<dbReference type="EMBL" id="LMTZ01000162">
    <property type="protein sequence ID" value="KST62206.1"/>
    <property type="molecule type" value="Genomic_DNA"/>
</dbReference>
<evidence type="ECO:0000313" key="3">
    <source>
        <dbReference type="Proteomes" id="UP000053372"/>
    </source>
</evidence>
<keyword evidence="3" id="KW-1185">Reference proteome</keyword>
<dbReference type="SUPFAM" id="SSF49464">
    <property type="entry name" value="Carboxypeptidase regulatory domain-like"/>
    <property type="match status" value="2"/>
</dbReference>
<dbReference type="Gene3D" id="2.60.40.1120">
    <property type="entry name" value="Carboxypeptidase-like, regulatory domain"/>
    <property type="match status" value="2"/>
</dbReference>
<evidence type="ECO:0000313" key="2">
    <source>
        <dbReference type="EMBL" id="KST64836.1"/>
    </source>
</evidence>
<dbReference type="Pfam" id="PF13715">
    <property type="entry name" value="CarbopepD_reg_2"/>
    <property type="match status" value="1"/>
</dbReference>
<evidence type="ECO:0008006" key="4">
    <source>
        <dbReference type="Google" id="ProtNLM"/>
    </source>
</evidence>
<protein>
    <recommendedName>
        <fullName evidence="4">Carboxypeptidase regulatory-like domain-containing protein</fullName>
    </recommendedName>
</protein>
<accession>A0A0V7ZJQ1</accession>
<evidence type="ECO:0000313" key="1">
    <source>
        <dbReference type="EMBL" id="KST62206.1"/>
    </source>
</evidence>
<dbReference type="InterPro" id="IPR008969">
    <property type="entry name" value="CarboxyPept-like_regulatory"/>
</dbReference>
<organism evidence="2 3">
    <name type="scientific">Mastigocoleus testarum BC008</name>
    <dbReference type="NCBI Taxonomy" id="371196"/>
    <lineage>
        <taxon>Bacteria</taxon>
        <taxon>Bacillati</taxon>
        <taxon>Cyanobacteriota</taxon>
        <taxon>Cyanophyceae</taxon>
        <taxon>Nostocales</taxon>
        <taxon>Hapalosiphonaceae</taxon>
        <taxon>Mastigocoleus</taxon>
    </lineage>
</organism>